<dbReference type="Pfam" id="PF02338">
    <property type="entry name" value="OTU"/>
    <property type="match status" value="1"/>
</dbReference>
<evidence type="ECO:0000313" key="4">
    <source>
        <dbReference type="Proteomes" id="UP001059745"/>
    </source>
</evidence>
<protein>
    <submittedName>
        <fullName evidence="3">DUF4157 domain-containing protein</fullName>
    </submittedName>
</protein>
<evidence type="ECO:0000256" key="1">
    <source>
        <dbReference type="SAM" id="MobiDB-lite"/>
    </source>
</evidence>
<dbReference type="Gene3D" id="1.10.287.110">
    <property type="entry name" value="DnaJ domain"/>
    <property type="match status" value="1"/>
</dbReference>
<dbReference type="InterPro" id="IPR025295">
    <property type="entry name" value="eCIS_core_dom"/>
</dbReference>
<gene>
    <name evidence="3" type="ORF">NYZ96_28675</name>
</gene>
<proteinExistence type="predicted"/>
<dbReference type="Proteomes" id="UP001059745">
    <property type="component" value="Chromosome 2"/>
</dbReference>
<feature type="region of interest" description="Disordered" evidence="1">
    <location>
        <begin position="53"/>
        <end position="88"/>
    </location>
</feature>
<sequence length="741" mass="80366">MPGSRKTSLIAPAMAPKRVEARESPPAPGLAPQAEHLVAMGEFHYAAAAGSPLQRRATNAAAGPDSAGPSTAAGPASRNAPANRTGLPDRLKAGIESLSGYSLDKVKVSYNSSRPAQLMAHAYARGHEIHIAPGKQAHLPHEAWHLVQQAQGRVATTTQAAGLPVNDDAALEREADVMGRKAAGLSPDRAAGTPATLAPLPAAASPAAAGPAQLGKFNDEQRKRLFEKLARSRVRNKFKKARPKGRRRIIKKQAKFNYGYKEADLARLLGGDPDAGQALIPYNPQLNPDINPAYSQIDLGDTRGYYRRGFGGQPFLYLDSSAYSDKQIPSNYDDVIAHFKGQDAEVAFDILSAIESGETSGKDRQSQARSLFLLLTQFIEPHSTRVPGADKLARALLRRIALGQLTFQQAFNRKNGLFVSAWATKGGAPKGGQVAGRALFGFSKDADRYDLESLEDYLGDSLVDELLETVDGYYSDESDTEDDGDDFVDPGADVGTDPRNVSLERINAALETLGLSARVHNRDQVVLLPSIEKLIKDEGRKLLRLHHPDKGGTQDAFDQIWNARQLLLDVIAEFAKKGFIDINQRNLDIHLNDEGLAPQPVAGDGNCFYAAVLDQIHYLDGIAADPAVLRQRVAQLILDNAAYFQVFTTGEQLNRIVDDILTSRSWRNIGGDFAPQLIATVLQRPVRIIQPSGPLVIDPIGGLNLDGTNTFVTGNRRINLAYDGQTHYDSTRNTRQQLQDG</sequence>
<dbReference type="SUPFAM" id="SSF54001">
    <property type="entry name" value="Cysteine proteinases"/>
    <property type="match status" value="1"/>
</dbReference>
<dbReference type="EMBL" id="CP104215">
    <property type="protein sequence ID" value="UWX72404.1"/>
    <property type="molecule type" value="Genomic_DNA"/>
</dbReference>
<dbReference type="PROSITE" id="PS50802">
    <property type="entry name" value="OTU"/>
    <property type="match status" value="1"/>
</dbReference>
<dbReference type="AlphaFoldDB" id="A0AB38TY43"/>
<name>A0AB38TY43_BURGA</name>
<dbReference type="RefSeq" id="WP_260531514.1">
    <property type="nucleotide sequence ID" value="NZ_CP104215.1"/>
</dbReference>
<dbReference type="InterPro" id="IPR036869">
    <property type="entry name" value="J_dom_sf"/>
</dbReference>
<evidence type="ECO:0000259" key="2">
    <source>
        <dbReference type="PROSITE" id="PS50802"/>
    </source>
</evidence>
<feature type="compositionally biased region" description="Low complexity" evidence="1">
    <location>
        <begin position="60"/>
        <end position="77"/>
    </location>
</feature>
<organism evidence="3 4">
    <name type="scientific">Burkholderia gladioli</name>
    <name type="common">Pseudomonas marginata</name>
    <name type="synonym">Phytomonas marginata</name>
    <dbReference type="NCBI Taxonomy" id="28095"/>
    <lineage>
        <taxon>Bacteria</taxon>
        <taxon>Pseudomonadati</taxon>
        <taxon>Pseudomonadota</taxon>
        <taxon>Betaproteobacteria</taxon>
        <taxon>Burkholderiales</taxon>
        <taxon>Burkholderiaceae</taxon>
        <taxon>Burkholderia</taxon>
    </lineage>
</organism>
<dbReference type="InterPro" id="IPR003323">
    <property type="entry name" value="OTU_dom"/>
</dbReference>
<feature type="domain" description="OTU" evidence="2">
    <location>
        <begin position="596"/>
        <end position="734"/>
    </location>
</feature>
<dbReference type="SUPFAM" id="SSF46565">
    <property type="entry name" value="Chaperone J-domain"/>
    <property type="match status" value="1"/>
</dbReference>
<accession>A0AB38TY43</accession>
<dbReference type="Gene3D" id="3.90.70.80">
    <property type="match status" value="1"/>
</dbReference>
<feature type="region of interest" description="Disordered" evidence="1">
    <location>
        <begin position="1"/>
        <end position="33"/>
    </location>
</feature>
<evidence type="ECO:0000313" key="3">
    <source>
        <dbReference type="EMBL" id="UWX72404.1"/>
    </source>
</evidence>
<dbReference type="CDD" id="cd22744">
    <property type="entry name" value="OTU"/>
    <property type="match status" value="1"/>
</dbReference>
<dbReference type="Pfam" id="PF13699">
    <property type="entry name" value="eCIS_core"/>
    <property type="match status" value="1"/>
</dbReference>
<dbReference type="InterPro" id="IPR038765">
    <property type="entry name" value="Papain-like_cys_pep_sf"/>
</dbReference>
<reference evidence="3" key="1">
    <citation type="submission" date="2022-09" db="EMBL/GenBank/DDBJ databases">
        <title>Genomic of Burkholderia gladioli.</title>
        <authorList>
            <person name="Wu H."/>
        </authorList>
    </citation>
    <scope>NUCLEOTIDE SEQUENCE</scope>
    <source>
        <strain evidence="3">ZN-S4</strain>
    </source>
</reference>